<dbReference type="InterPro" id="IPR052929">
    <property type="entry name" value="RNase_H-like_EbsB-rel"/>
</dbReference>
<evidence type="ECO:0000259" key="1">
    <source>
        <dbReference type="Pfam" id="PF13456"/>
    </source>
</evidence>
<name>A0A6P5RVQ6_PRUAV</name>
<keyword evidence="2" id="KW-1185">Reference proteome</keyword>
<dbReference type="KEGG" id="pavi:110752537"/>
<gene>
    <name evidence="3" type="primary">LOC110752537</name>
</gene>
<dbReference type="PANTHER" id="PTHR47074">
    <property type="entry name" value="BNAC02G40300D PROTEIN"/>
    <property type="match status" value="1"/>
</dbReference>
<dbReference type="InterPro" id="IPR002156">
    <property type="entry name" value="RNaseH_domain"/>
</dbReference>
<dbReference type="InterPro" id="IPR044730">
    <property type="entry name" value="RNase_H-like_dom_plant"/>
</dbReference>
<dbReference type="GeneID" id="110752537"/>
<dbReference type="PANTHER" id="PTHR47074:SF75">
    <property type="entry name" value="RNASE H TYPE-1 DOMAIN-CONTAINING PROTEIN"/>
    <property type="match status" value="1"/>
</dbReference>
<dbReference type="GO" id="GO:0004523">
    <property type="term" value="F:RNA-DNA hybrid ribonuclease activity"/>
    <property type="evidence" value="ECO:0007669"/>
    <property type="project" value="InterPro"/>
</dbReference>
<evidence type="ECO:0000313" key="2">
    <source>
        <dbReference type="Proteomes" id="UP000515124"/>
    </source>
</evidence>
<feature type="domain" description="RNase H type-1" evidence="1">
    <location>
        <begin position="128"/>
        <end position="249"/>
    </location>
</feature>
<organism evidence="2 3">
    <name type="scientific">Prunus avium</name>
    <name type="common">Cherry</name>
    <name type="synonym">Cerasus avium</name>
    <dbReference type="NCBI Taxonomy" id="42229"/>
    <lineage>
        <taxon>Eukaryota</taxon>
        <taxon>Viridiplantae</taxon>
        <taxon>Streptophyta</taxon>
        <taxon>Embryophyta</taxon>
        <taxon>Tracheophyta</taxon>
        <taxon>Spermatophyta</taxon>
        <taxon>Magnoliopsida</taxon>
        <taxon>eudicotyledons</taxon>
        <taxon>Gunneridae</taxon>
        <taxon>Pentapetalae</taxon>
        <taxon>rosids</taxon>
        <taxon>fabids</taxon>
        <taxon>Rosales</taxon>
        <taxon>Rosaceae</taxon>
        <taxon>Amygdaloideae</taxon>
        <taxon>Amygdaleae</taxon>
        <taxon>Prunus</taxon>
    </lineage>
</organism>
<dbReference type="RefSeq" id="XP_021808910.1">
    <property type="nucleotide sequence ID" value="XM_021953218.1"/>
</dbReference>
<dbReference type="GO" id="GO:0003676">
    <property type="term" value="F:nucleic acid binding"/>
    <property type="evidence" value="ECO:0007669"/>
    <property type="project" value="InterPro"/>
</dbReference>
<dbReference type="AlphaFoldDB" id="A0A6P5RVQ6"/>
<dbReference type="InterPro" id="IPR036397">
    <property type="entry name" value="RNaseH_sf"/>
</dbReference>
<sequence>MGLSPIFGFYTDYPPKGIIPLKIRSFIWRACLNAPVVRQNLKRRHVDLEDVCARCGCGGECQVMEESKCCNFLGASYESTGYCSHKLWILWRQEASIPLINDQPRPPEWDRSEFQAWQKSAASWMKFNYNGAWTQAQMRGEAGWVARDSNGWMEMAGGVEGFLGQPALATEAEAVQEAMVAGLEARVTRMMVETDYKQLVAMLQGDMKMNTSIESIIHDIKVLASHVGQVSFTFVNRRCNAAAHLVAAHVSYKDGKLK</sequence>
<dbReference type="Proteomes" id="UP000515124">
    <property type="component" value="Unplaced"/>
</dbReference>
<protein>
    <submittedName>
        <fullName evidence="3">Uncharacterized protein LOC110752537</fullName>
    </submittedName>
</protein>
<dbReference type="CDD" id="cd06222">
    <property type="entry name" value="RNase_H_like"/>
    <property type="match status" value="1"/>
</dbReference>
<dbReference type="InterPro" id="IPR012337">
    <property type="entry name" value="RNaseH-like_sf"/>
</dbReference>
<dbReference type="SUPFAM" id="SSF53098">
    <property type="entry name" value="Ribonuclease H-like"/>
    <property type="match status" value="1"/>
</dbReference>
<reference evidence="3" key="1">
    <citation type="submission" date="2025-08" db="UniProtKB">
        <authorList>
            <consortium name="RefSeq"/>
        </authorList>
    </citation>
    <scope>IDENTIFICATION</scope>
</reference>
<dbReference type="Gene3D" id="3.30.420.10">
    <property type="entry name" value="Ribonuclease H-like superfamily/Ribonuclease H"/>
    <property type="match status" value="1"/>
</dbReference>
<evidence type="ECO:0000313" key="3">
    <source>
        <dbReference type="RefSeq" id="XP_021808910.1"/>
    </source>
</evidence>
<dbReference type="Pfam" id="PF13456">
    <property type="entry name" value="RVT_3"/>
    <property type="match status" value="1"/>
</dbReference>
<proteinExistence type="predicted"/>
<accession>A0A6P5RVQ6</accession>